<dbReference type="SUPFAM" id="SSF63829">
    <property type="entry name" value="Calcium-dependent phosphotriesterase"/>
    <property type="match status" value="1"/>
</dbReference>
<dbReference type="Gene3D" id="2.120.10.30">
    <property type="entry name" value="TolB, C-terminal domain"/>
    <property type="match status" value="1"/>
</dbReference>
<name>A0A7W3PAC2_9ACTN</name>
<dbReference type="RefSeq" id="WP_182540209.1">
    <property type="nucleotide sequence ID" value="NZ_JACGXA010000001.1"/>
</dbReference>
<keyword evidence="1" id="KW-0732">Signal</keyword>
<dbReference type="Pfam" id="PF08450">
    <property type="entry name" value="SGL"/>
    <property type="match status" value="1"/>
</dbReference>
<dbReference type="AlphaFoldDB" id="A0A7W3PAC2"/>
<dbReference type="InterPro" id="IPR011042">
    <property type="entry name" value="6-blade_b-propeller_TolB-like"/>
</dbReference>
<gene>
    <name evidence="3" type="ORF">FB382_002876</name>
</gene>
<feature type="signal peptide" evidence="1">
    <location>
        <begin position="1"/>
        <end position="27"/>
    </location>
</feature>
<organism evidence="3 4">
    <name type="scientific">Nocardioides ginsengisegetis</name>
    <dbReference type="NCBI Taxonomy" id="661491"/>
    <lineage>
        <taxon>Bacteria</taxon>
        <taxon>Bacillati</taxon>
        <taxon>Actinomycetota</taxon>
        <taxon>Actinomycetes</taxon>
        <taxon>Propionibacteriales</taxon>
        <taxon>Nocardioidaceae</taxon>
        <taxon>Nocardioides</taxon>
    </lineage>
</organism>
<keyword evidence="3" id="KW-0238">DNA-binding</keyword>
<dbReference type="Proteomes" id="UP000580910">
    <property type="component" value="Unassembled WGS sequence"/>
</dbReference>
<dbReference type="EMBL" id="JACGXA010000001">
    <property type="protein sequence ID" value="MBA8804585.1"/>
    <property type="molecule type" value="Genomic_DNA"/>
</dbReference>
<accession>A0A7W3PAC2</accession>
<protein>
    <submittedName>
        <fullName evidence="3">DNA-binding beta-propeller fold protein YncE</fullName>
    </submittedName>
</protein>
<proteinExistence type="predicted"/>
<dbReference type="GO" id="GO:0003677">
    <property type="term" value="F:DNA binding"/>
    <property type="evidence" value="ECO:0007669"/>
    <property type="project" value="UniProtKB-KW"/>
</dbReference>
<sequence>MRTPRLLAITAASALALGALSASPAGASRAHDPLAKPSGKVVLARGLVGPLTLAVEGKNVYVTQNFTGELDKVAGGKATKVYASKAHNEVGGVSVRDGRVLFAETEGNGESNTDSWLKLLRPDGKARTLAHIRAFENANNPDGVITYGMPDISDECAAQWPTDQFGPPVYEGQLDSHPYATLQTAKTVYVADAGMNAVLAIADDGTITSLAVTPAVPVEITADLATALGAPDCVVGLTYYGESVPTDVEMGPDGKLYVTTLGGGLGEQLPLGAVYKINPKTGHMSQILSGLFTPTGIAVTPKGNMLIAELFANKIVKVRHGETAVHTWTKAPLPAAVEINHRTVFATIDALPPDQGAPDGKVVRYLP</sequence>
<reference evidence="3 4" key="1">
    <citation type="submission" date="2020-07" db="EMBL/GenBank/DDBJ databases">
        <title>Sequencing the genomes of 1000 actinobacteria strains.</title>
        <authorList>
            <person name="Klenk H.-P."/>
        </authorList>
    </citation>
    <scope>NUCLEOTIDE SEQUENCE [LARGE SCALE GENOMIC DNA]</scope>
    <source>
        <strain evidence="3 4">DSM 21349</strain>
    </source>
</reference>
<dbReference type="InterPro" id="IPR013658">
    <property type="entry name" value="SGL"/>
</dbReference>
<feature type="domain" description="SMP-30/Gluconolactonase/LRE-like region" evidence="2">
    <location>
        <begin position="246"/>
        <end position="363"/>
    </location>
</feature>
<feature type="chain" id="PRO_5031248321" evidence="1">
    <location>
        <begin position="28"/>
        <end position="367"/>
    </location>
</feature>
<dbReference type="InterPro" id="IPR048031">
    <property type="entry name" value="ScyD/ScyE-like"/>
</dbReference>
<evidence type="ECO:0000259" key="2">
    <source>
        <dbReference type="Pfam" id="PF08450"/>
    </source>
</evidence>
<comment type="caution">
    <text evidence="3">The sequence shown here is derived from an EMBL/GenBank/DDBJ whole genome shotgun (WGS) entry which is preliminary data.</text>
</comment>
<dbReference type="NCBIfam" id="NF033206">
    <property type="entry name" value="ScyE_fam"/>
    <property type="match status" value="1"/>
</dbReference>
<evidence type="ECO:0000256" key="1">
    <source>
        <dbReference type="SAM" id="SignalP"/>
    </source>
</evidence>
<keyword evidence="4" id="KW-1185">Reference proteome</keyword>
<evidence type="ECO:0000313" key="4">
    <source>
        <dbReference type="Proteomes" id="UP000580910"/>
    </source>
</evidence>
<evidence type="ECO:0000313" key="3">
    <source>
        <dbReference type="EMBL" id="MBA8804585.1"/>
    </source>
</evidence>